<dbReference type="Pfam" id="PF04140">
    <property type="entry name" value="ICMT"/>
    <property type="match status" value="1"/>
</dbReference>
<dbReference type="Proteomes" id="UP000305948">
    <property type="component" value="Unassembled WGS sequence"/>
</dbReference>
<dbReference type="GO" id="GO:0005789">
    <property type="term" value="C:endoplasmic reticulum membrane"/>
    <property type="evidence" value="ECO:0007669"/>
    <property type="project" value="UniProtKB-SubCell"/>
</dbReference>
<dbReference type="Gene3D" id="1.20.120.1630">
    <property type="match status" value="1"/>
</dbReference>
<accession>A0A5C3N3Y0</accession>
<dbReference type="PANTHER" id="PTHR43847:SF1">
    <property type="entry name" value="BLL3993 PROTEIN"/>
    <property type="match status" value="1"/>
</dbReference>
<dbReference type="OrthoDB" id="422086at2759"/>
<gene>
    <name evidence="6" type="ORF">OE88DRAFT_1630362</name>
</gene>
<dbReference type="STRING" id="5364.A0A5C3N3Y0"/>
<keyword evidence="2 5" id="KW-0812">Transmembrane</keyword>
<dbReference type="PANTHER" id="PTHR43847">
    <property type="entry name" value="BLL3993 PROTEIN"/>
    <property type="match status" value="1"/>
</dbReference>
<feature type="transmembrane region" description="Helical" evidence="5">
    <location>
        <begin position="92"/>
        <end position="110"/>
    </location>
</feature>
<keyword evidence="7" id="KW-1185">Reference proteome</keyword>
<evidence type="ECO:0000256" key="5">
    <source>
        <dbReference type="RuleBase" id="RU362022"/>
    </source>
</evidence>
<keyword evidence="4 5" id="KW-0472">Membrane</keyword>
<comment type="caution">
    <text evidence="5">Lacks conserved residue(s) required for the propagation of feature annotation.</text>
</comment>
<dbReference type="GO" id="GO:0032259">
    <property type="term" value="P:methylation"/>
    <property type="evidence" value="ECO:0007669"/>
    <property type="project" value="UniProtKB-KW"/>
</dbReference>
<dbReference type="EMBL" id="ML213512">
    <property type="protein sequence ID" value="TFK50818.1"/>
    <property type="molecule type" value="Genomic_DNA"/>
</dbReference>
<dbReference type="AlphaFoldDB" id="A0A5C3N3Y0"/>
<organism evidence="6 7">
    <name type="scientific">Heliocybe sulcata</name>
    <dbReference type="NCBI Taxonomy" id="5364"/>
    <lineage>
        <taxon>Eukaryota</taxon>
        <taxon>Fungi</taxon>
        <taxon>Dikarya</taxon>
        <taxon>Basidiomycota</taxon>
        <taxon>Agaricomycotina</taxon>
        <taxon>Agaricomycetes</taxon>
        <taxon>Gloeophyllales</taxon>
        <taxon>Gloeophyllaceae</taxon>
        <taxon>Heliocybe</taxon>
    </lineage>
</organism>
<evidence type="ECO:0000256" key="4">
    <source>
        <dbReference type="ARBA" id="ARBA00023136"/>
    </source>
</evidence>
<evidence type="ECO:0000256" key="2">
    <source>
        <dbReference type="ARBA" id="ARBA00022692"/>
    </source>
</evidence>
<evidence type="ECO:0000256" key="3">
    <source>
        <dbReference type="ARBA" id="ARBA00022989"/>
    </source>
</evidence>
<feature type="transmembrane region" description="Helical" evidence="5">
    <location>
        <begin position="61"/>
        <end position="80"/>
    </location>
</feature>
<keyword evidence="3 5" id="KW-1133">Transmembrane helix</keyword>
<evidence type="ECO:0000313" key="6">
    <source>
        <dbReference type="EMBL" id="TFK50818.1"/>
    </source>
</evidence>
<feature type="transmembrane region" description="Helical" evidence="5">
    <location>
        <begin position="6"/>
        <end position="24"/>
    </location>
</feature>
<keyword evidence="5" id="KW-0808">Transferase</keyword>
<keyword evidence="5" id="KW-0489">Methyltransferase</keyword>
<comment type="catalytic activity">
    <reaction evidence="5">
        <text>[protein]-C-terminal S-[(2E,6E)-farnesyl]-L-cysteine + S-adenosyl-L-methionine = [protein]-C-terminal S-[(2E,6E)-farnesyl]-L-cysteine methyl ester + S-adenosyl-L-homocysteine</text>
        <dbReference type="Rhea" id="RHEA:21672"/>
        <dbReference type="Rhea" id="RHEA-COMP:12125"/>
        <dbReference type="Rhea" id="RHEA-COMP:12126"/>
        <dbReference type="ChEBI" id="CHEBI:57856"/>
        <dbReference type="ChEBI" id="CHEBI:59789"/>
        <dbReference type="ChEBI" id="CHEBI:90510"/>
        <dbReference type="ChEBI" id="CHEBI:90511"/>
        <dbReference type="EC" id="2.1.1.100"/>
    </reaction>
</comment>
<dbReference type="EC" id="2.1.1.100" evidence="5"/>
<comment type="subcellular location">
    <subcellularLocation>
        <location evidence="5">Endoplasmic reticulum membrane</location>
        <topology evidence="5">Multi-pass membrane protein</topology>
    </subcellularLocation>
    <subcellularLocation>
        <location evidence="1">Membrane</location>
        <topology evidence="1">Multi-pass membrane protein</topology>
    </subcellularLocation>
</comment>
<proteinExistence type="inferred from homology"/>
<sequence>IRITSRFALGCLLIVSGASLRLWCYRTLGRFFTFEISLLPGHILVTDGPYRFVRHPSYTGLLMLVLGFHLCFFTPGSFIFECGYLDSDHAKMASAVWVLLTAGICFGATIRMRKEDRLLHEHFGEQWERWAKDVPYRLVPCVI</sequence>
<dbReference type="InterPro" id="IPR007269">
    <property type="entry name" value="ICMT_MeTrfase"/>
</dbReference>
<feature type="non-terminal residue" evidence="6">
    <location>
        <position position="1"/>
    </location>
</feature>
<keyword evidence="5" id="KW-0949">S-adenosyl-L-methionine</keyword>
<reference evidence="6 7" key="1">
    <citation type="journal article" date="2019" name="Nat. Ecol. Evol.">
        <title>Megaphylogeny resolves global patterns of mushroom evolution.</title>
        <authorList>
            <person name="Varga T."/>
            <person name="Krizsan K."/>
            <person name="Foldi C."/>
            <person name="Dima B."/>
            <person name="Sanchez-Garcia M."/>
            <person name="Sanchez-Ramirez S."/>
            <person name="Szollosi G.J."/>
            <person name="Szarkandi J.G."/>
            <person name="Papp V."/>
            <person name="Albert L."/>
            <person name="Andreopoulos W."/>
            <person name="Angelini C."/>
            <person name="Antonin V."/>
            <person name="Barry K.W."/>
            <person name="Bougher N.L."/>
            <person name="Buchanan P."/>
            <person name="Buyck B."/>
            <person name="Bense V."/>
            <person name="Catcheside P."/>
            <person name="Chovatia M."/>
            <person name="Cooper J."/>
            <person name="Damon W."/>
            <person name="Desjardin D."/>
            <person name="Finy P."/>
            <person name="Geml J."/>
            <person name="Haridas S."/>
            <person name="Hughes K."/>
            <person name="Justo A."/>
            <person name="Karasinski D."/>
            <person name="Kautmanova I."/>
            <person name="Kiss B."/>
            <person name="Kocsube S."/>
            <person name="Kotiranta H."/>
            <person name="LaButti K.M."/>
            <person name="Lechner B.E."/>
            <person name="Liimatainen K."/>
            <person name="Lipzen A."/>
            <person name="Lukacs Z."/>
            <person name="Mihaltcheva S."/>
            <person name="Morgado L.N."/>
            <person name="Niskanen T."/>
            <person name="Noordeloos M.E."/>
            <person name="Ohm R.A."/>
            <person name="Ortiz-Santana B."/>
            <person name="Ovrebo C."/>
            <person name="Racz N."/>
            <person name="Riley R."/>
            <person name="Savchenko A."/>
            <person name="Shiryaev A."/>
            <person name="Soop K."/>
            <person name="Spirin V."/>
            <person name="Szebenyi C."/>
            <person name="Tomsovsky M."/>
            <person name="Tulloss R.E."/>
            <person name="Uehling J."/>
            <person name="Grigoriev I.V."/>
            <person name="Vagvolgyi C."/>
            <person name="Papp T."/>
            <person name="Martin F.M."/>
            <person name="Miettinen O."/>
            <person name="Hibbett D.S."/>
            <person name="Nagy L.G."/>
        </authorList>
    </citation>
    <scope>NUCLEOTIDE SEQUENCE [LARGE SCALE GENOMIC DNA]</scope>
    <source>
        <strain evidence="6 7">OMC1185</strain>
    </source>
</reference>
<evidence type="ECO:0000313" key="7">
    <source>
        <dbReference type="Proteomes" id="UP000305948"/>
    </source>
</evidence>
<name>A0A5C3N3Y0_9AGAM</name>
<protein>
    <recommendedName>
        <fullName evidence="5">Protein-S-isoprenylcysteine O-methyltransferase</fullName>
        <ecNumber evidence="5">2.1.1.100</ecNumber>
    </recommendedName>
</protein>
<dbReference type="GO" id="GO:0004671">
    <property type="term" value="F:protein C-terminal S-isoprenylcysteine carboxyl O-methyltransferase activity"/>
    <property type="evidence" value="ECO:0007669"/>
    <property type="project" value="UniProtKB-EC"/>
</dbReference>
<evidence type="ECO:0000256" key="1">
    <source>
        <dbReference type="ARBA" id="ARBA00004141"/>
    </source>
</evidence>
<dbReference type="InterPro" id="IPR052527">
    <property type="entry name" value="Metal_cation-efflux_comp"/>
</dbReference>
<comment type="similarity">
    <text evidence="5">Belongs to the class VI-like SAM-binding methyltransferase superfamily. Isoprenylcysteine carboxyl methyltransferase family.</text>
</comment>
<keyword evidence="5" id="KW-0256">Endoplasmic reticulum</keyword>